<name>A0ABR6WF47_9BACT</name>
<proteinExistence type="predicted"/>
<keyword evidence="3" id="KW-1185">Reference proteome</keyword>
<dbReference type="EMBL" id="VFIA01000087">
    <property type="protein sequence ID" value="MBC3795168.1"/>
    <property type="molecule type" value="Genomic_DNA"/>
</dbReference>
<reference evidence="2 3" key="1">
    <citation type="submission" date="2019-06" db="EMBL/GenBank/DDBJ databases">
        <title>Spirosoma utsteinense sp. nov. isolated from Antarctic ice-free soils.</title>
        <authorList>
            <person name="Tahon G."/>
        </authorList>
    </citation>
    <scope>NUCLEOTIDE SEQUENCE [LARGE SCALE GENOMIC DNA]</scope>
    <source>
        <strain evidence="2 3">LMG 31447</strain>
    </source>
</reference>
<sequence length="57" mass="6526">MGYIKEPKGIDFVIRSEPLTDKAHQEISEFIRNYKKKATHKKAKSNTASKQPKSIHA</sequence>
<comment type="caution">
    <text evidence="2">The sequence shown here is derived from an EMBL/GenBank/DDBJ whole genome shotgun (WGS) entry which is preliminary data.</text>
</comment>
<organism evidence="2 3">
    <name type="scientific">Spirosoma utsteinense</name>
    <dbReference type="NCBI Taxonomy" id="2585773"/>
    <lineage>
        <taxon>Bacteria</taxon>
        <taxon>Pseudomonadati</taxon>
        <taxon>Bacteroidota</taxon>
        <taxon>Cytophagia</taxon>
        <taxon>Cytophagales</taxon>
        <taxon>Cytophagaceae</taxon>
        <taxon>Spirosoma</taxon>
    </lineage>
</organism>
<protein>
    <submittedName>
        <fullName evidence="2">Uncharacterized protein</fullName>
    </submittedName>
</protein>
<feature type="compositionally biased region" description="Basic residues" evidence="1">
    <location>
        <begin position="35"/>
        <end position="44"/>
    </location>
</feature>
<accession>A0ABR6WF47</accession>
<dbReference type="Proteomes" id="UP000700732">
    <property type="component" value="Unassembled WGS sequence"/>
</dbReference>
<gene>
    <name evidence="2" type="ORF">FH603_5703</name>
</gene>
<feature type="region of interest" description="Disordered" evidence="1">
    <location>
        <begin position="35"/>
        <end position="57"/>
    </location>
</feature>
<evidence type="ECO:0000313" key="3">
    <source>
        <dbReference type="Proteomes" id="UP000700732"/>
    </source>
</evidence>
<evidence type="ECO:0000256" key="1">
    <source>
        <dbReference type="SAM" id="MobiDB-lite"/>
    </source>
</evidence>
<evidence type="ECO:0000313" key="2">
    <source>
        <dbReference type="EMBL" id="MBC3795168.1"/>
    </source>
</evidence>